<comment type="caution">
    <text evidence="1">The sequence shown here is derived from an EMBL/GenBank/DDBJ whole genome shotgun (WGS) entry which is preliminary data.</text>
</comment>
<accession>A0AAD7BRR8</accession>
<protein>
    <submittedName>
        <fullName evidence="1">Uncharacterized protein</fullName>
    </submittedName>
</protein>
<dbReference type="Proteomes" id="UP001221142">
    <property type="component" value="Unassembled WGS sequence"/>
</dbReference>
<reference evidence="1" key="1">
    <citation type="submission" date="2023-03" db="EMBL/GenBank/DDBJ databases">
        <title>Massive genome expansion in bonnet fungi (Mycena s.s.) driven by repeated elements and novel gene families across ecological guilds.</title>
        <authorList>
            <consortium name="Lawrence Berkeley National Laboratory"/>
            <person name="Harder C.B."/>
            <person name="Miyauchi S."/>
            <person name="Viragh M."/>
            <person name="Kuo A."/>
            <person name="Thoen E."/>
            <person name="Andreopoulos B."/>
            <person name="Lu D."/>
            <person name="Skrede I."/>
            <person name="Drula E."/>
            <person name="Henrissat B."/>
            <person name="Morin E."/>
            <person name="Kohler A."/>
            <person name="Barry K."/>
            <person name="LaButti K."/>
            <person name="Morin E."/>
            <person name="Salamov A."/>
            <person name="Lipzen A."/>
            <person name="Mereny Z."/>
            <person name="Hegedus B."/>
            <person name="Baldrian P."/>
            <person name="Stursova M."/>
            <person name="Weitz H."/>
            <person name="Taylor A."/>
            <person name="Grigoriev I.V."/>
            <person name="Nagy L.G."/>
            <person name="Martin F."/>
            <person name="Kauserud H."/>
        </authorList>
    </citation>
    <scope>NUCLEOTIDE SEQUENCE</scope>
    <source>
        <strain evidence="1">9284</strain>
    </source>
</reference>
<evidence type="ECO:0000313" key="1">
    <source>
        <dbReference type="EMBL" id="KAJ7628336.1"/>
    </source>
</evidence>
<proteinExistence type="predicted"/>
<name>A0AAD7BRR8_9AGAR</name>
<dbReference type="EMBL" id="JARKIF010000010">
    <property type="protein sequence ID" value="KAJ7628336.1"/>
    <property type="molecule type" value="Genomic_DNA"/>
</dbReference>
<organism evidence="1 2">
    <name type="scientific">Roridomyces roridus</name>
    <dbReference type="NCBI Taxonomy" id="1738132"/>
    <lineage>
        <taxon>Eukaryota</taxon>
        <taxon>Fungi</taxon>
        <taxon>Dikarya</taxon>
        <taxon>Basidiomycota</taxon>
        <taxon>Agaricomycotina</taxon>
        <taxon>Agaricomycetes</taxon>
        <taxon>Agaricomycetidae</taxon>
        <taxon>Agaricales</taxon>
        <taxon>Marasmiineae</taxon>
        <taxon>Mycenaceae</taxon>
        <taxon>Roridomyces</taxon>
    </lineage>
</organism>
<sequence length="254" mass="28548">MPYLEHLQIEDNGGEAPTPIDLPSQIGTQFSFLDSKRDPEIFLDVTRLLPSLTHLYIQVQNDVYTLNSGITLKFLTHLHLDFEDGETSGLSSPLTSFDTPCLMHFNITNAHGYQIAMLFNSTQHQRSAGLTFPALTSLAFDYLLFPALSSLALIYECFTVNILSDLLGPDSAPWPSLRTIIVQPQEKHTEKVYTALQDIVRWKRSRQETLPTFRPSASLFEREFWQEHAVLVELLGADEIEASGSASALWAYDG</sequence>
<keyword evidence="2" id="KW-1185">Reference proteome</keyword>
<dbReference type="AlphaFoldDB" id="A0AAD7BRR8"/>
<evidence type="ECO:0000313" key="2">
    <source>
        <dbReference type="Proteomes" id="UP001221142"/>
    </source>
</evidence>
<gene>
    <name evidence="1" type="ORF">FB45DRAFT_1079303</name>
</gene>